<dbReference type="Gene3D" id="3.30.420.10">
    <property type="entry name" value="Ribonuclease H-like superfamily/Ribonuclease H"/>
    <property type="match status" value="1"/>
</dbReference>
<comment type="caution">
    <text evidence="4">The sequence shown here is derived from an EMBL/GenBank/DDBJ whole genome shotgun (WGS) entry which is preliminary data.</text>
</comment>
<gene>
    <name evidence="4" type="ORF">B7P43_G08668</name>
</gene>
<dbReference type="Pfam" id="PF13358">
    <property type="entry name" value="DDE_3"/>
    <property type="match status" value="1"/>
</dbReference>
<sequence>FKETKSATQVQRKFRTQYRKEPPSRPTIYSWHKNFVQTGCSVRHAKPPGWPRVSDATVEQILESIVRSPRKSTRRASRETDIPDVTVCRVLRKRLHLKVYKLFIVQHLTDADKVVRKGFCMQMFHRIQDDEKFLDSVIFSDESTFHVSGEVSTHNCRIWGSENPRVSLEHVHHSPKVNVFCALSKESVYGPFFYMETTITGIVYLDMLQEFLIQQEGRIHFQQDGAPPHYLGEVREYLNTRFPGRWIGRAAPIAWPPRSPDLTPLDFFLWGFVKDRVFVPPLPVNVVELRTRIPASVAEVTPEMLRSMWHETDYRWDVCRITNGSHTEP</sequence>
<name>A0A2J7PCC1_9NEOP</name>
<dbReference type="Proteomes" id="UP000235965">
    <property type="component" value="Unassembled WGS sequence"/>
</dbReference>
<feature type="domain" description="Tc1-like transposase DDE" evidence="2">
    <location>
        <begin position="137"/>
        <end position="277"/>
    </location>
</feature>
<dbReference type="InterPro" id="IPR036397">
    <property type="entry name" value="RNaseH_sf"/>
</dbReference>
<evidence type="ECO:0000313" key="5">
    <source>
        <dbReference type="Proteomes" id="UP000235965"/>
    </source>
</evidence>
<feature type="domain" description="DUF4817" evidence="3">
    <location>
        <begin position="1"/>
        <end position="40"/>
    </location>
</feature>
<evidence type="ECO:0000259" key="2">
    <source>
        <dbReference type="Pfam" id="PF13358"/>
    </source>
</evidence>
<feature type="region of interest" description="Disordered" evidence="1">
    <location>
        <begin position="1"/>
        <end position="25"/>
    </location>
</feature>
<proteinExistence type="predicted"/>
<reference evidence="4 5" key="1">
    <citation type="submission" date="2017-12" db="EMBL/GenBank/DDBJ databases">
        <title>Hemimetabolous genomes reveal molecular basis of termite eusociality.</title>
        <authorList>
            <person name="Harrison M.C."/>
            <person name="Jongepier E."/>
            <person name="Robertson H.M."/>
            <person name="Arning N."/>
            <person name="Bitard-Feildel T."/>
            <person name="Chao H."/>
            <person name="Childers C.P."/>
            <person name="Dinh H."/>
            <person name="Doddapaneni H."/>
            <person name="Dugan S."/>
            <person name="Gowin J."/>
            <person name="Greiner C."/>
            <person name="Han Y."/>
            <person name="Hu H."/>
            <person name="Hughes D.S.T."/>
            <person name="Huylmans A.-K."/>
            <person name="Kemena C."/>
            <person name="Kremer L.P.M."/>
            <person name="Lee S.L."/>
            <person name="Lopez-Ezquerra A."/>
            <person name="Mallet L."/>
            <person name="Monroy-Kuhn J.M."/>
            <person name="Moser A."/>
            <person name="Murali S.C."/>
            <person name="Muzny D.M."/>
            <person name="Otani S."/>
            <person name="Piulachs M.-D."/>
            <person name="Poelchau M."/>
            <person name="Qu J."/>
            <person name="Schaub F."/>
            <person name="Wada-Katsumata A."/>
            <person name="Worley K.C."/>
            <person name="Xie Q."/>
            <person name="Ylla G."/>
            <person name="Poulsen M."/>
            <person name="Gibbs R.A."/>
            <person name="Schal C."/>
            <person name="Richards S."/>
            <person name="Belles X."/>
            <person name="Korb J."/>
            <person name="Bornberg-Bauer E."/>
        </authorList>
    </citation>
    <scope>NUCLEOTIDE SEQUENCE [LARGE SCALE GENOMIC DNA]</scope>
    <source>
        <tissue evidence="4">Whole body</tissue>
    </source>
</reference>
<organism evidence="4 5">
    <name type="scientific">Cryptotermes secundus</name>
    <dbReference type="NCBI Taxonomy" id="105785"/>
    <lineage>
        <taxon>Eukaryota</taxon>
        <taxon>Metazoa</taxon>
        <taxon>Ecdysozoa</taxon>
        <taxon>Arthropoda</taxon>
        <taxon>Hexapoda</taxon>
        <taxon>Insecta</taxon>
        <taxon>Pterygota</taxon>
        <taxon>Neoptera</taxon>
        <taxon>Polyneoptera</taxon>
        <taxon>Dictyoptera</taxon>
        <taxon>Blattodea</taxon>
        <taxon>Blattoidea</taxon>
        <taxon>Termitoidae</taxon>
        <taxon>Kalotermitidae</taxon>
        <taxon>Cryptotermitinae</taxon>
        <taxon>Cryptotermes</taxon>
    </lineage>
</organism>
<dbReference type="AlphaFoldDB" id="A0A2J7PCC1"/>
<protein>
    <recommendedName>
        <fullName evidence="6">DUF4817 domain-containing protein</fullName>
    </recommendedName>
</protein>
<dbReference type="InterPro" id="IPR038717">
    <property type="entry name" value="Tc1-like_DDE_dom"/>
</dbReference>
<keyword evidence="5" id="KW-1185">Reference proteome</keyword>
<dbReference type="InterPro" id="IPR032135">
    <property type="entry name" value="DUF4817"/>
</dbReference>
<dbReference type="STRING" id="105785.A0A2J7PCC1"/>
<accession>A0A2J7PCC1</accession>
<feature type="compositionally biased region" description="Polar residues" evidence="1">
    <location>
        <begin position="1"/>
        <end position="11"/>
    </location>
</feature>
<dbReference type="InParanoid" id="A0A2J7PCC1"/>
<dbReference type="Pfam" id="PF16087">
    <property type="entry name" value="DUF4817"/>
    <property type="match status" value="1"/>
</dbReference>
<dbReference type="PANTHER" id="PTHR47326">
    <property type="entry name" value="TRANSPOSABLE ELEMENT TC3 TRANSPOSASE-LIKE PROTEIN"/>
    <property type="match status" value="1"/>
</dbReference>
<evidence type="ECO:0008006" key="6">
    <source>
        <dbReference type="Google" id="ProtNLM"/>
    </source>
</evidence>
<dbReference type="EMBL" id="NEVH01027063">
    <property type="protein sequence ID" value="PNF13977.1"/>
    <property type="molecule type" value="Genomic_DNA"/>
</dbReference>
<evidence type="ECO:0000313" key="4">
    <source>
        <dbReference type="EMBL" id="PNF13977.1"/>
    </source>
</evidence>
<dbReference type="GO" id="GO:0003676">
    <property type="term" value="F:nucleic acid binding"/>
    <property type="evidence" value="ECO:0007669"/>
    <property type="project" value="InterPro"/>
</dbReference>
<evidence type="ECO:0000256" key="1">
    <source>
        <dbReference type="SAM" id="MobiDB-lite"/>
    </source>
</evidence>
<dbReference type="PANTHER" id="PTHR47326:SF1">
    <property type="entry name" value="HTH PSQ-TYPE DOMAIN-CONTAINING PROTEIN"/>
    <property type="match status" value="1"/>
</dbReference>
<dbReference type="OrthoDB" id="10024802at2759"/>
<evidence type="ECO:0000259" key="3">
    <source>
        <dbReference type="Pfam" id="PF16087"/>
    </source>
</evidence>
<feature type="non-terminal residue" evidence="4">
    <location>
        <position position="1"/>
    </location>
</feature>